<dbReference type="GO" id="GO:0007033">
    <property type="term" value="P:vacuole organization"/>
    <property type="evidence" value="ECO:0007669"/>
    <property type="project" value="TreeGrafter"/>
</dbReference>
<keyword evidence="4" id="KW-0862">Zinc</keyword>
<comment type="similarity">
    <text evidence="1">Belongs to the VPS18 family.</text>
</comment>
<dbReference type="GO" id="GO:0005768">
    <property type="term" value="C:endosome"/>
    <property type="evidence" value="ECO:0007669"/>
    <property type="project" value="TreeGrafter"/>
</dbReference>
<protein>
    <recommendedName>
        <fullName evidence="9">RING-type domain-containing protein</fullName>
    </recommendedName>
</protein>
<dbReference type="OrthoDB" id="1845386at2759"/>
<comment type="caution">
    <text evidence="10">The sequence shown here is derived from an EMBL/GenBank/DDBJ whole genome shotgun (WGS) entry which is preliminary data.</text>
</comment>
<dbReference type="InterPro" id="IPR001841">
    <property type="entry name" value="Znf_RING"/>
</dbReference>
<dbReference type="GO" id="GO:0006904">
    <property type="term" value="P:vesicle docking involved in exocytosis"/>
    <property type="evidence" value="ECO:0007669"/>
    <property type="project" value="TreeGrafter"/>
</dbReference>
<dbReference type="InterPro" id="IPR000547">
    <property type="entry name" value="Clathrin_H-chain/VPS_repeat"/>
</dbReference>
<organism evidence="10 11">
    <name type="scientific">Zygosaccharomyces rouxii</name>
    <dbReference type="NCBI Taxonomy" id="4956"/>
    <lineage>
        <taxon>Eukaryota</taxon>
        <taxon>Fungi</taxon>
        <taxon>Dikarya</taxon>
        <taxon>Ascomycota</taxon>
        <taxon>Saccharomycotina</taxon>
        <taxon>Saccharomycetes</taxon>
        <taxon>Saccharomycetales</taxon>
        <taxon>Saccharomycetaceae</taxon>
        <taxon>Zygosaccharomyces</taxon>
    </lineage>
</organism>
<dbReference type="PROSITE" id="PS50089">
    <property type="entry name" value="ZF_RING_2"/>
    <property type="match status" value="1"/>
</dbReference>
<evidence type="ECO:0000256" key="4">
    <source>
        <dbReference type="ARBA" id="ARBA00022833"/>
    </source>
</evidence>
<feature type="repeat" description="CHCR" evidence="8">
    <location>
        <begin position="583"/>
        <end position="746"/>
    </location>
</feature>
<comment type="subcellular location">
    <subcellularLocation>
        <location evidence="6">Endomembrane system</location>
        <topology evidence="6">Peripheral membrane protein</topology>
        <orientation evidence="6">Cytoplasmic side</orientation>
    </subcellularLocation>
</comment>
<evidence type="ECO:0000256" key="7">
    <source>
        <dbReference type="PROSITE-ProRule" id="PRU00175"/>
    </source>
</evidence>
<dbReference type="GO" id="GO:0008270">
    <property type="term" value="F:zinc ion binding"/>
    <property type="evidence" value="ECO:0007669"/>
    <property type="project" value="UniProtKB-KW"/>
</dbReference>
<evidence type="ECO:0000256" key="1">
    <source>
        <dbReference type="ARBA" id="ARBA00010454"/>
    </source>
</evidence>
<dbReference type="GO" id="GO:0030674">
    <property type="term" value="F:protein-macromolecule adaptor activity"/>
    <property type="evidence" value="ECO:0007669"/>
    <property type="project" value="TreeGrafter"/>
</dbReference>
<dbReference type="Pfam" id="PF05131">
    <property type="entry name" value="Pep3_Vps18"/>
    <property type="match status" value="1"/>
</dbReference>
<proteinExistence type="inferred from homology"/>
<dbReference type="GO" id="GO:0030897">
    <property type="term" value="C:HOPS complex"/>
    <property type="evidence" value="ECO:0007669"/>
    <property type="project" value="TreeGrafter"/>
</dbReference>
<evidence type="ECO:0000256" key="6">
    <source>
        <dbReference type="ARBA" id="ARBA00029433"/>
    </source>
</evidence>
<reference evidence="10 11" key="1">
    <citation type="submission" date="2016-08" db="EMBL/GenBank/DDBJ databases">
        <title>Draft genome sequence of allopolyploid Zygosaccharomyces rouxii.</title>
        <authorList>
            <person name="Watanabe J."/>
            <person name="Uehara K."/>
            <person name="Mogi Y."/>
            <person name="Tsukioka Y."/>
        </authorList>
    </citation>
    <scope>NUCLEOTIDE SEQUENCE [LARGE SCALE GENOMIC DNA]</scope>
    <source>
        <strain evidence="10 11">NBRC 110957</strain>
    </source>
</reference>
<evidence type="ECO:0000256" key="2">
    <source>
        <dbReference type="ARBA" id="ARBA00022723"/>
    </source>
</evidence>
<evidence type="ECO:0000256" key="5">
    <source>
        <dbReference type="ARBA" id="ARBA00023136"/>
    </source>
</evidence>
<dbReference type="InterPro" id="IPR036322">
    <property type="entry name" value="WD40_repeat_dom_sf"/>
</dbReference>
<dbReference type="GO" id="GO:0007032">
    <property type="term" value="P:endosome organization"/>
    <property type="evidence" value="ECO:0007669"/>
    <property type="project" value="TreeGrafter"/>
</dbReference>
<dbReference type="Proteomes" id="UP000187013">
    <property type="component" value="Unassembled WGS sequence"/>
</dbReference>
<keyword evidence="3 7" id="KW-0863">Zinc-finger</keyword>
<keyword evidence="2" id="KW-0479">Metal-binding</keyword>
<dbReference type="PROSITE" id="PS50236">
    <property type="entry name" value="CHCR"/>
    <property type="match status" value="1"/>
</dbReference>
<dbReference type="Pfam" id="PF26148">
    <property type="entry name" value="VPS18_RING_C"/>
    <property type="match status" value="1"/>
</dbReference>
<keyword evidence="5" id="KW-0472">Membrane</keyword>
<dbReference type="InterPro" id="IPR007810">
    <property type="entry name" value="Pep3/Vps18_beta-prop"/>
</dbReference>
<dbReference type="SUPFAM" id="SSF50978">
    <property type="entry name" value="WD40 repeat-like"/>
    <property type="match status" value="1"/>
</dbReference>
<dbReference type="GO" id="GO:0006886">
    <property type="term" value="P:intracellular protein transport"/>
    <property type="evidence" value="ECO:0007669"/>
    <property type="project" value="UniProtKB-UniRule"/>
</dbReference>
<evidence type="ECO:0000313" key="11">
    <source>
        <dbReference type="Proteomes" id="UP000187013"/>
    </source>
</evidence>
<dbReference type="GO" id="GO:0098588">
    <property type="term" value="C:bounding membrane of organelle"/>
    <property type="evidence" value="ECO:0007669"/>
    <property type="project" value="UniProtKB-ARBA"/>
</dbReference>
<feature type="domain" description="RING-type" evidence="9">
    <location>
        <begin position="832"/>
        <end position="867"/>
    </location>
</feature>
<sequence length="928" mass="107570">MNVEIEHVQLELFKEIQNNICSLRVQSNQLCFALKSGLLFLIDLDVPSAVSKCQVPLISSGNNVEKLLTMWMSPNGKMLLLKTNFARFYLCNVDIIRQQQQQQQQQKQKQQKQDVLDGIYILKKLGKKSSDVKFVEWFENGSLLCGDTSGQVLEVEINDKHGRQRSDAEVHTVCQSNKSIDGIFWNSNIKKIIIVSGNKIMLWDNVGSLRHLREPSEVEQFECLPKDNGNKFSSFQETETFAWVTKPGVVFGKLGGNKDILNSAKVLLTVELPESPHDIKDIILTEFHIILLRGTTVLIINQLNNAVVFEESIWSQKSEKMIGLTADYSQSPPTFWCFSSSNIYEIILHGEAKAVWRLLCERGEYDRALQLKGLTGWERENVYYKKGLHLLKDQPEPLKAAESLGEADCVSVGSVALRFMQPPGNIESLQIYLTRKLDKLDFKNQMQRILLSSWIVWNYMRQLDEFEEEINGERHLDDIKHLNDKKNLLVSQLHIFLKSHLDCLDKKTIYQIIAKQNRDQDLLYFGKLVKDYEFVLSHWIRQANWFEALNVLLTMQNPESTYTYASVLLVNAPEETIHAWMKMTNLNPVELVPSLLTYFTSYQRQAQRNKRNYALVYLNWCVDEHQYEESILYNTALYMLITDNDEDGELHGIRVIEFLDDHRGKYDSNFILRLSIKFHRVRVSIYLYTQLKLYKDAVDLALSMQMIDAAKQVVDTSELDSNMKLKKSLWREIAKAMLYRDNGNQDIKHTVRCIISESHELLEIKDLLPLLDEFTTIANLKDELIRSLEKHGQSMSRISTQIQQSLKMKKDIAVEIEIFKKRYHVLEPGTSCSSCEKLLQTRKFLVFPCGHCFHTDCLIKAILCSNDYNFKSLIVNFQRRLAKDRNSVKPEELESIITRKCCLCSDININTIDDYMNIDENEAAKWEI</sequence>
<evidence type="ECO:0000259" key="9">
    <source>
        <dbReference type="PROSITE" id="PS50089"/>
    </source>
</evidence>
<accession>A0A1Q3AI02</accession>
<evidence type="ECO:0000256" key="3">
    <source>
        <dbReference type="ARBA" id="ARBA00022771"/>
    </source>
</evidence>
<dbReference type="GO" id="GO:0048284">
    <property type="term" value="P:organelle fusion"/>
    <property type="evidence" value="ECO:0007669"/>
    <property type="project" value="TreeGrafter"/>
</dbReference>
<dbReference type="InterPro" id="IPR058919">
    <property type="entry name" value="Pep3/Vps18_RING_C"/>
</dbReference>
<dbReference type="PANTHER" id="PTHR23323">
    <property type="entry name" value="VACUOLAR PROTEIN SORTING-ASSOCIATED PROTEIN"/>
    <property type="match status" value="1"/>
</dbReference>
<dbReference type="PANTHER" id="PTHR23323:SF26">
    <property type="entry name" value="VACUOLAR PROTEIN SORTING-ASSOCIATED PROTEIN 18 HOMOLOG"/>
    <property type="match status" value="1"/>
</dbReference>
<gene>
    <name evidence="10" type="ORF">ZYGR_0AS06190</name>
</gene>
<dbReference type="AlphaFoldDB" id="A0A1Q3AI02"/>
<name>A0A1Q3AI02_ZYGRO</name>
<dbReference type="CDD" id="cd16462">
    <property type="entry name" value="RING-H2_Pep3p-like"/>
    <property type="match status" value="1"/>
</dbReference>
<evidence type="ECO:0000313" key="10">
    <source>
        <dbReference type="EMBL" id="GAV55295.1"/>
    </source>
</evidence>
<dbReference type="EMBL" id="BDGX01000045">
    <property type="protein sequence ID" value="GAV55295.1"/>
    <property type="molecule type" value="Genomic_DNA"/>
</dbReference>
<evidence type="ECO:0000256" key="8">
    <source>
        <dbReference type="PROSITE-ProRule" id="PRU01006"/>
    </source>
</evidence>